<evidence type="ECO:0000256" key="3">
    <source>
        <dbReference type="ARBA" id="ARBA00022833"/>
    </source>
</evidence>
<name>A0AAD2K1S0_9AGAR</name>
<dbReference type="GO" id="GO:0006355">
    <property type="term" value="P:regulation of DNA-templated transcription"/>
    <property type="evidence" value="ECO:0007669"/>
    <property type="project" value="InterPro"/>
</dbReference>
<dbReference type="CDD" id="cd15489">
    <property type="entry name" value="PHD_SF"/>
    <property type="match status" value="1"/>
</dbReference>
<feature type="region of interest" description="Disordered" evidence="5">
    <location>
        <begin position="1475"/>
        <end position="1515"/>
    </location>
</feature>
<evidence type="ECO:0000256" key="2">
    <source>
        <dbReference type="ARBA" id="ARBA00022771"/>
    </source>
</evidence>
<evidence type="ECO:0000256" key="5">
    <source>
        <dbReference type="SAM" id="MobiDB-lite"/>
    </source>
</evidence>
<evidence type="ECO:0000256" key="1">
    <source>
        <dbReference type="ARBA" id="ARBA00022723"/>
    </source>
</evidence>
<dbReference type="GO" id="GO:0003677">
    <property type="term" value="F:DNA binding"/>
    <property type="evidence" value="ECO:0007669"/>
    <property type="project" value="InterPro"/>
</dbReference>
<dbReference type="SUPFAM" id="SSF57903">
    <property type="entry name" value="FYVE/PHD zinc finger"/>
    <property type="match status" value="1"/>
</dbReference>
<feature type="non-terminal residue" evidence="7">
    <location>
        <position position="1"/>
    </location>
</feature>
<evidence type="ECO:0000259" key="6">
    <source>
        <dbReference type="PROSITE" id="PS50016"/>
    </source>
</evidence>
<dbReference type="InterPro" id="IPR036115">
    <property type="entry name" value="GCM_dom_sf"/>
</dbReference>
<keyword evidence="1" id="KW-0479">Metal-binding</keyword>
<keyword evidence="3" id="KW-0862">Zinc</keyword>
<dbReference type="EMBL" id="CAVNYO010000182">
    <property type="protein sequence ID" value="CAK5272544.1"/>
    <property type="molecule type" value="Genomic_DNA"/>
</dbReference>
<dbReference type="InterPro" id="IPR019787">
    <property type="entry name" value="Znf_PHD-finger"/>
</dbReference>
<evidence type="ECO:0000256" key="4">
    <source>
        <dbReference type="PROSITE-ProRule" id="PRU00146"/>
    </source>
</evidence>
<protein>
    <recommendedName>
        <fullName evidence="6">PHD-type domain-containing protein</fullName>
    </recommendedName>
</protein>
<accession>A0AAD2K1S0</accession>
<feature type="compositionally biased region" description="Basic residues" evidence="5">
    <location>
        <begin position="1498"/>
        <end position="1515"/>
    </location>
</feature>
<dbReference type="PROSITE" id="PS50016">
    <property type="entry name" value="ZF_PHD_2"/>
    <property type="match status" value="1"/>
</dbReference>
<dbReference type="SMART" id="SM00249">
    <property type="entry name" value="PHD"/>
    <property type="match status" value="1"/>
</dbReference>
<dbReference type="SUPFAM" id="SSF90073">
    <property type="entry name" value="GCM domain"/>
    <property type="match status" value="1"/>
</dbReference>
<proteinExistence type="predicted"/>
<gene>
    <name evidence="7" type="ORF">MYCIT1_LOCUS18247</name>
</gene>
<evidence type="ECO:0000313" key="7">
    <source>
        <dbReference type="EMBL" id="CAK5272544.1"/>
    </source>
</evidence>
<organism evidence="7 8">
    <name type="scientific">Mycena citricolor</name>
    <dbReference type="NCBI Taxonomy" id="2018698"/>
    <lineage>
        <taxon>Eukaryota</taxon>
        <taxon>Fungi</taxon>
        <taxon>Dikarya</taxon>
        <taxon>Basidiomycota</taxon>
        <taxon>Agaricomycotina</taxon>
        <taxon>Agaricomycetes</taxon>
        <taxon>Agaricomycetidae</taxon>
        <taxon>Agaricales</taxon>
        <taxon>Marasmiineae</taxon>
        <taxon>Mycenaceae</taxon>
        <taxon>Mycena</taxon>
    </lineage>
</organism>
<keyword evidence="8" id="KW-1185">Reference proteome</keyword>
<keyword evidence="2 4" id="KW-0863">Zinc-finger</keyword>
<feature type="domain" description="PHD-type" evidence="6">
    <location>
        <begin position="1145"/>
        <end position="1204"/>
    </location>
</feature>
<reference evidence="7" key="1">
    <citation type="submission" date="2023-11" db="EMBL/GenBank/DDBJ databases">
        <authorList>
            <person name="De Vega J J."/>
            <person name="De Vega J J."/>
        </authorList>
    </citation>
    <scope>NUCLEOTIDE SEQUENCE</scope>
</reference>
<dbReference type="InterPro" id="IPR013083">
    <property type="entry name" value="Znf_RING/FYVE/PHD"/>
</dbReference>
<comment type="caution">
    <text evidence="7">The sequence shown here is derived from an EMBL/GenBank/DDBJ whole genome shotgun (WGS) entry which is preliminary data.</text>
</comment>
<evidence type="ECO:0000313" key="8">
    <source>
        <dbReference type="Proteomes" id="UP001295794"/>
    </source>
</evidence>
<sequence length="1515" mass="171712">MAPWAMYPPMPYGYQPFPFVPPAPFTPQSIQAPTPAQIEALPDNYGPASGTPSGRWPDGNGLIDCLSTELPDDWDDQGWSWRSSGARKKDLPTDAYRINKNNCLGVFRCQCKDSKGNFSRFVCPKKDKGPREAQQNDRCTLCQANLVLIPCTATLTVYHYEDDNGAEHVVKKHDGFHAHPRPPVPRLTAAEREELDVQVRYNPTQTAQQLRIGAELGQTSIGAINTALYNSRKARAEVEKSRIRNGLAVPSRARQAGFDLVDTVGSLDGMFETTFIVKAELLTGQYIVMQTPFMRDVLLRDQITSWKHEIFEVETGRHGLPTDGSHDMFKRGVLLSSLAYSPVLFRWCSVLYTWIGRLDAAHHAEHYKHVMISVAEVCSQVLHQEFDPQLLSQVVDFSKAQRNGFLDAFVTFMTLRNPGWHSLSNEAREAEKETVRKQGKALLKGCVVHWKRSVHKIRQVIGSRHTYRFDNLIRTLKGSQTSPEEFTHAVDSIRLEFPEIRPWLSWWTQDANASMIFPCVSKMPAELRARIPDSTNAVESSHWALYRGAGTKHDLLEGIRRVYVYQRETEKLYEAVLAGHVDPKFAGARPERISHIDWHENDGRAPDTRARLEMVETLEAEAAAKYAKMTTEQRFEASNSSPASAVQKIQILQAPQGPSELDLQSYEWDRNSCFQDASLEALFRAFRLLSNDDRQSFMKLLFTEAPDSSLYDIFDHFRTRGIASGFFKTFAGELKPDLHHLKAALYFGQSRAKRWLQKLWDGAPDADGSLGCSRTWVNQMVRIATTFNIQSYFGVSYELEFTCDAANKSHERTVFIQPMLELVLRKDDIVIGTRSWSGSGSPSLSHHISRMTLYDPLKPSDPLHNSATQRCSVQNHCKAAPTSITSVFPLFLRVVLDPLVQTSQNGSFDWRGVHCMMPNFDRTLHIGSISYELAAVVRYEEGEVGHFTTSTVIGPTAFVYDDTKQKGLLQAVGPASEIERYDPRAVYLMYTRTSAESRYKRSCAEIAADFNLRPSVDTGENPASLIDRTPSRGVEEMPEWFHEEHSNNGWDSCSEADLNYLLNNPDSDFAPQTCTASDGDVDEMILATLDKESHRQNRPIFTPEMDLPPITAFRSSRDEVADSVLEGSIYLPPRGSPANSDGPLHLRCDGCKEEVDDADESTRAGTAVTECEHCRRWSHIECLDPTVDWESDDTHFICTHCQYPPIGTIIPAPFPDPTDPLIPDSKFYPAVILKRCVDRKWEDDEYELRCYRYTERLTHNSKIGELRLPISMCKTPGIHEGSFLSRELEKSIPAIVDVLIAWNGAEHVVIRSWQEYAAAQRRKKKKVEMSKWADRFFFWMTGELLQIFPGLAEKLFKAEGLSALTAAQRHERVYIGGILFHFLFIQRELKEPMDVGGTTFEDFLNGHIVPGHHIEEAAAVIKVMREIQMKGEDETMDDHEKRFFTEHCGYDPHIHIPVYRRIGGKAPKYALIPAKGRQRHKRNLEEIISDGEREQSAKKARGQSRAKGRRGKAKR</sequence>
<dbReference type="GO" id="GO:0008270">
    <property type="term" value="F:zinc ion binding"/>
    <property type="evidence" value="ECO:0007669"/>
    <property type="project" value="UniProtKB-KW"/>
</dbReference>
<dbReference type="InterPro" id="IPR011011">
    <property type="entry name" value="Znf_FYVE_PHD"/>
</dbReference>
<dbReference type="Gene3D" id="3.30.40.10">
    <property type="entry name" value="Zinc/RING finger domain, C3HC4 (zinc finger)"/>
    <property type="match status" value="1"/>
</dbReference>
<dbReference type="Proteomes" id="UP001295794">
    <property type="component" value="Unassembled WGS sequence"/>
</dbReference>
<dbReference type="InterPro" id="IPR001965">
    <property type="entry name" value="Znf_PHD"/>
</dbReference>